<feature type="region of interest" description="Disordered" evidence="1">
    <location>
        <begin position="117"/>
        <end position="150"/>
    </location>
</feature>
<dbReference type="AlphaFoldDB" id="A0A1Q2MD47"/>
<feature type="compositionally biased region" description="Basic and acidic residues" evidence="1">
    <location>
        <begin position="136"/>
        <end position="150"/>
    </location>
</feature>
<dbReference type="Proteomes" id="UP000188181">
    <property type="component" value="Chromosome"/>
</dbReference>
<dbReference type="RefSeq" id="WP_146682829.1">
    <property type="nucleotide sequence ID" value="NZ_CP019646.1"/>
</dbReference>
<organism evidence="2 3">
    <name type="scientific">Limihaloglobus sulfuriphilus</name>
    <dbReference type="NCBI Taxonomy" id="1851148"/>
    <lineage>
        <taxon>Bacteria</taxon>
        <taxon>Pseudomonadati</taxon>
        <taxon>Planctomycetota</taxon>
        <taxon>Phycisphaerae</taxon>
        <taxon>Sedimentisphaerales</taxon>
        <taxon>Sedimentisphaeraceae</taxon>
        <taxon>Limihaloglobus</taxon>
    </lineage>
</organism>
<proteinExistence type="predicted"/>
<reference evidence="3" key="1">
    <citation type="submission" date="2017-02" db="EMBL/GenBank/DDBJ databases">
        <title>Comparative genomics and description of representatives of a novel lineage of planctomycetes thriving in anoxic sediments.</title>
        <authorList>
            <person name="Spring S."/>
            <person name="Bunk B."/>
            <person name="Sproer C."/>
        </authorList>
    </citation>
    <scope>NUCLEOTIDE SEQUENCE [LARGE SCALE GENOMIC DNA]</scope>
    <source>
        <strain evidence="3">SM-Chi-D1</strain>
    </source>
</reference>
<gene>
    <name evidence="2" type="ORF">SMSP2_00926</name>
</gene>
<dbReference type="KEGG" id="pbas:SMSP2_00926"/>
<dbReference type="EMBL" id="CP019646">
    <property type="protein sequence ID" value="AQQ70574.1"/>
    <property type="molecule type" value="Genomic_DNA"/>
</dbReference>
<sequence length="150" mass="16591" precursor="true">MKNILILTTIAALTILGGCTKSNKSSASESDDILKLKTEKAQIVQEFEAARKELNAEIAQKDEKIKQLEEENALLTKQITGFEGIINQMIGKFQEIGEDAKAVKEENKQLKAELARLKASDSNNTEQSSQELDSNAQKRLDALKSLKKAE</sequence>
<feature type="compositionally biased region" description="Polar residues" evidence="1">
    <location>
        <begin position="120"/>
        <end position="135"/>
    </location>
</feature>
<evidence type="ECO:0000313" key="3">
    <source>
        <dbReference type="Proteomes" id="UP000188181"/>
    </source>
</evidence>
<evidence type="ECO:0000313" key="2">
    <source>
        <dbReference type="EMBL" id="AQQ70574.1"/>
    </source>
</evidence>
<keyword evidence="3" id="KW-1185">Reference proteome</keyword>
<dbReference type="PROSITE" id="PS51257">
    <property type="entry name" value="PROKAR_LIPOPROTEIN"/>
    <property type="match status" value="1"/>
</dbReference>
<protein>
    <submittedName>
        <fullName evidence="2">Uncharacterized protein</fullName>
    </submittedName>
</protein>
<evidence type="ECO:0000256" key="1">
    <source>
        <dbReference type="SAM" id="MobiDB-lite"/>
    </source>
</evidence>
<name>A0A1Q2MD47_9BACT</name>
<accession>A0A1Q2MD47</accession>